<evidence type="ECO:0000256" key="2">
    <source>
        <dbReference type="ARBA" id="ARBA00022574"/>
    </source>
</evidence>
<dbReference type="InterPro" id="IPR019775">
    <property type="entry name" value="WD40_repeat_CS"/>
</dbReference>
<dbReference type="EMBL" id="HBHJ01032167">
    <property type="protein sequence ID" value="CAD9710327.1"/>
    <property type="molecule type" value="Transcribed_RNA"/>
</dbReference>
<dbReference type="PROSITE" id="PS50294">
    <property type="entry name" value="WD_REPEATS_REGION"/>
    <property type="match status" value="2"/>
</dbReference>
<sequence length="524" mass="56249">MGPAKKRRGNTGAAAAAAADTREDGDGAEGRGGRISLRFGGFIHEDHKQPIYCVSFFDPLPGDEVTVRSSRSDQYFAAVGANRATVYQIAKDGALSVAQAFVDEDVQETFYTCAWTISVALTPILSVAGLRGLIKVVDCVSGRLLTTLVGHGNAVNELKTHPVSPSLLFSASKDESIRLWNMHTNCCIAIFAGDQGHRDEVLSMDVHLLGNCFASCGMDNTVKIWALDKPRVQENIRRSHESTLPGTAQDAPPTNSEPENPGRGGPVANGVIGVGGDGAAGSTRVSGAANGDNRASLETAATPVANATTPMASVAKENSNGGSTLNEALRPQRFRTIFEQFPIFSSAKIHSDYVDCVRWVGNMLLSKSTASKIVLWKPDVYRINGQSSLHIDDEESPAASSSSGQHAQQPRTPALSDSDAVKIAMNGAEKNSEAVAVLREFAFRDAEIWFVRFSLDPLLQRIAVGNKLGKLWIWDVDGFPIQPLVKNMGHVKCNSAIRQTCFSPDGKFLVSCCDDGSIWKWSLD</sequence>
<keyword evidence="4" id="KW-0805">Transcription regulation</keyword>
<dbReference type="InterPro" id="IPR036322">
    <property type="entry name" value="WD40_repeat_dom_sf"/>
</dbReference>
<dbReference type="InterPro" id="IPR001680">
    <property type="entry name" value="WD40_rpt"/>
</dbReference>
<name>A0A7S2SUZ6_9STRA</name>
<proteinExistence type="inferred from homology"/>
<accession>A0A7S2SUZ6</accession>
<feature type="repeat" description="WD" evidence="6">
    <location>
        <begin position="148"/>
        <end position="190"/>
    </location>
</feature>
<feature type="compositionally biased region" description="Gly residues" evidence="7">
    <location>
        <begin position="262"/>
        <end position="276"/>
    </location>
</feature>
<protein>
    <recommendedName>
        <fullName evidence="9">Polycomb protein EED</fullName>
    </recommendedName>
</protein>
<feature type="repeat" description="WD" evidence="6">
    <location>
        <begin position="194"/>
        <end position="235"/>
    </location>
</feature>
<feature type="region of interest" description="Disordered" evidence="7">
    <location>
        <begin position="238"/>
        <end position="276"/>
    </location>
</feature>
<evidence type="ECO:0000256" key="6">
    <source>
        <dbReference type="PROSITE-ProRule" id="PRU00221"/>
    </source>
</evidence>
<feature type="compositionally biased region" description="Low complexity" evidence="7">
    <location>
        <begin position="10"/>
        <end position="19"/>
    </location>
</feature>
<feature type="repeat" description="WD" evidence="6">
    <location>
        <begin position="502"/>
        <end position="524"/>
    </location>
</feature>
<gene>
    <name evidence="8" type="ORF">RMAR1173_LOCUS21320</name>
</gene>
<evidence type="ECO:0000256" key="4">
    <source>
        <dbReference type="ARBA" id="ARBA00023015"/>
    </source>
</evidence>
<evidence type="ECO:0000256" key="5">
    <source>
        <dbReference type="ARBA" id="ARBA00023163"/>
    </source>
</evidence>
<feature type="region of interest" description="Disordered" evidence="7">
    <location>
        <begin position="392"/>
        <end position="416"/>
    </location>
</feature>
<dbReference type="PROSITE" id="PS00678">
    <property type="entry name" value="WD_REPEATS_1"/>
    <property type="match status" value="1"/>
</dbReference>
<dbReference type="PROSITE" id="PS50082">
    <property type="entry name" value="WD_REPEATS_2"/>
    <property type="match status" value="3"/>
</dbReference>
<keyword evidence="5" id="KW-0804">Transcription</keyword>
<evidence type="ECO:0000256" key="3">
    <source>
        <dbReference type="ARBA" id="ARBA00022737"/>
    </source>
</evidence>
<evidence type="ECO:0008006" key="9">
    <source>
        <dbReference type="Google" id="ProtNLM"/>
    </source>
</evidence>
<keyword evidence="2 6" id="KW-0853">WD repeat</keyword>
<dbReference type="SUPFAM" id="SSF50978">
    <property type="entry name" value="WD40 repeat-like"/>
    <property type="match status" value="1"/>
</dbReference>
<evidence type="ECO:0000256" key="7">
    <source>
        <dbReference type="SAM" id="MobiDB-lite"/>
    </source>
</evidence>
<organism evidence="8">
    <name type="scientific">Rhizochromulina marina</name>
    <dbReference type="NCBI Taxonomy" id="1034831"/>
    <lineage>
        <taxon>Eukaryota</taxon>
        <taxon>Sar</taxon>
        <taxon>Stramenopiles</taxon>
        <taxon>Ochrophyta</taxon>
        <taxon>Dictyochophyceae</taxon>
        <taxon>Rhizochromulinales</taxon>
        <taxon>Rhizochromulina</taxon>
    </lineage>
</organism>
<dbReference type="SMART" id="SM00320">
    <property type="entry name" value="WD40"/>
    <property type="match status" value="6"/>
</dbReference>
<feature type="compositionally biased region" description="Polar residues" evidence="7">
    <location>
        <begin position="242"/>
        <end position="258"/>
    </location>
</feature>
<dbReference type="InterPro" id="IPR015943">
    <property type="entry name" value="WD40/YVTN_repeat-like_dom_sf"/>
</dbReference>
<dbReference type="Gene3D" id="2.130.10.10">
    <property type="entry name" value="YVTN repeat-like/Quinoprotein amine dehydrogenase"/>
    <property type="match status" value="1"/>
</dbReference>
<feature type="compositionally biased region" description="Low complexity" evidence="7">
    <location>
        <begin position="397"/>
        <end position="409"/>
    </location>
</feature>
<dbReference type="InterPro" id="IPR051243">
    <property type="entry name" value="PcG_WD-repeat"/>
</dbReference>
<keyword evidence="3" id="KW-0677">Repeat</keyword>
<dbReference type="AlphaFoldDB" id="A0A7S2SUZ6"/>
<evidence type="ECO:0000313" key="8">
    <source>
        <dbReference type="EMBL" id="CAD9710327.1"/>
    </source>
</evidence>
<evidence type="ECO:0000256" key="1">
    <source>
        <dbReference type="ARBA" id="ARBA00008075"/>
    </source>
</evidence>
<dbReference type="PANTHER" id="PTHR10253">
    <property type="entry name" value="POLYCOMB PROTEIN"/>
    <property type="match status" value="1"/>
</dbReference>
<reference evidence="8" key="1">
    <citation type="submission" date="2021-01" db="EMBL/GenBank/DDBJ databases">
        <authorList>
            <person name="Corre E."/>
            <person name="Pelletier E."/>
            <person name="Niang G."/>
            <person name="Scheremetjew M."/>
            <person name="Finn R."/>
            <person name="Kale V."/>
            <person name="Holt S."/>
            <person name="Cochrane G."/>
            <person name="Meng A."/>
            <person name="Brown T."/>
            <person name="Cohen L."/>
        </authorList>
    </citation>
    <scope>NUCLEOTIDE SEQUENCE</scope>
    <source>
        <strain evidence="8">CCMP1243</strain>
    </source>
</reference>
<dbReference type="Pfam" id="PF00400">
    <property type="entry name" value="WD40"/>
    <property type="match status" value="3"/>
</dbReference>
<feature type="compositionally biased region" description="Basic and acidic residues" evidence="7">
    <location>
        <begin position="20"/>
        <end position="30"/>
    </location>
</feature>
<comment type="similarity">
    <text evidence="1">Belongs to the WD repeat ESC family.</text>
</comment>
<feature type="region of interest" description="Disordered" evidence="7">
    <location>
        <begin position="1"/>
        <end position="30"/>
    </location>
</feature>